<dbReference type="AlphaFoldDB" id="A0A210QPW1"/>
<dbReference type="Proteomes" id="UP000242188">
    <property type="component" value="Unassembled WGS sequence"/>
</dbReference>
<gene>
    <name evidence="1" type="ORF">KP79_PYT18190</name>
</gene>
<proteinExistence type="predicted"/>
<dbReference type="OrthoDB" id="6111720at2759"/>
<organism evidence="1 2">
    <name type="scientific">Mizuhopecten yessoensis</name>
    <name type="common">Japanese scallop</name>
    <name type="synonym">Patinopecten yessoensis</name>
    <dbReference type="NCBI Taxonomy" id="6573"/>
    <lineage>
        <taxon>Eukaryota</taxon>
        <taxon>Metazoa</taxon>
        <taxon>Spiralia</taxon>
        <taxon>Lophotrochozoa</taxon>
        <taxon>Mollusca</taxon>
        <taxon>Bivalvia</taxon>
        <taxon>Autobranchia</taxon>
        <taxon>Pteriomorphia</taxon>
        <taxon>Pectinida</taxon>
        <taxon>Pectinoidea</taxon>
        <taxon>Pectinidae</taxon>
        <taxon>Mizuhopecten</taxon>
    </lineage>
</organism>
<dbReference type="EMBL" id="NEDP02002474">
    <property type="protein sequence ID" value="OWF50776.1"/>
    <property type="molecule type" value="Genomic_DNA"/>
</dbReference>
<dbReference type="SUPFAM" id="SSF49899">
    <property type="entry name" value="Concanavalin A-like lectins/glucanases"/>
    <property type="match status" value="1"/>
</dbReference>
<keyword evidence="2" id="KW-1185">Reference proteome</keyword>
<name>A0A210QPW1_MIZYE</name>
<protein>
    <submittedName>
        <fullName evidence="1">Protein PIF</fullName>
    </submittedName>
</protein>
<comment type="caution">
    <text evidence="1">The sequence shown here is derived from an EMBL/GenBank/DDBJ whole genome shotgun (WGS) entry which is preliminary data.</text>
</comment>
<accession>A0A210QPW1</accession>
<sequence length="149" mass="16292">MDFGKTVFMNIRYKQMDLKIDTEALLYNGDCEEIPTLVVGTKPSGNSFSVKTNTGAFQTAWVPSSVQTSDWRDVTITISNGRLEGQSGINARDIDVSGGIARSHCGIKLGWGKKFKNFVGCIDEVSIYRCIPNTRMALDGSISKSSITI</sequence>
<evidence type="ECO:0000313" key="1">
    <source>
        <dbReference type="EMBL" id="OWF50776.1"/>
    </source>
</evidence>
<evidence type="ECO:0000313" key="2">
    <source>
        <dbReference type="Proteomes" id="UP000242188"/>
    </source>
</evidence>
<reference evidence="1 2" key="1">
    <citation type="journal article" date="2017" name="Nat. Ecol. Evol.">
        <title>Scallop genome provides insights into evolution of bilaterian karyotype and development.</title>
        <authorList>
            <person name="Wang S."/>
            <person name="Zhang J."/>
            <person name="Jiao W."/>
            <person name="Li J."/>
            <person name="Xun X."/>
            <person name="Sun Y."/>
            <person name="Guo X."/>
            <person name="Huan P."/>
            <person name="Dong B."/>
            <person name="Zhang L."/>
            <person name="Hu X."/>
            <person name="Sun X."/>
            <person name="Wang J."/>
            <person name="Zhao C."/>
            <person name="Wang Y."/>
            <person name="Wang D."/>
            <person name="Huang X."/>
            <person name="Wang R."/>
            <person name="Lv J."/>
            <person name="Li Y."/>
            <person name="Zhang Z."/>
            <person name="Liu B."/>
            <person name="Lu W."/>
            <person name="Hui Y."/>
            <person name="Liang J."/>
            <person name="Zhou Z."/>
            <person name="Hou R."/>
            <person name="Li X."/>
            <person name="Liu Y."/>
            <person name="Li H."/>
            <person name="Ning X."/>
            <person name="Lin Y."/>
            <person name="Zhao L."/>
            <person name="Xing Q."/>
            <person name="Dou J."/>
            <person name="Li Y."/>
            <person name="Mao J."/>
            <person name="Guo H."/>
            <person name="Dou H."/>
            <person name="Li T."/>
            <person name="Mu C."/>
            <person name="Jiang W."/>
            <person name="Fu Q."/>
            <person name="Fu X."/>
            <person name="Miao Y."/>
            <person name="Liu J."/>
            <person name="Yu Q."/>
            <person name="Li R."/>
            <person name="Liao H."/>
            <person name="Li X."/>
            <person name="Kong Y."/>
            <person name="Jiang Z."/>
            <person name="Chourrout D."/>
            <person name="Li R."/>
            <person name="Bao Z."/>
        </authorList>
    </citation>
    <scope>NUCLEOTIDE SEQUENCE [LARGE SCALE GENOMIC DNA]</scope>
    <source>
        <strain evidence="1 2">PY_sf001</strain>
    </source>
</reference>
<dbReference type="InterPro" id="IPR013320">
    <property type="entry name" value="ConA-like_dom_sf"/>
</dbReference>